<dbReference type="EMBL" id="CAEZUW010000126">
    <property type="protein sequence ID" value="CAB4617368.1"/>
    <property type="molecule type" value="Genomic_DNA"/>
</dbReference>
<gene>
    <name evidence="1" type="ORF">UFOPK1410_00802</name>
    <name evidence="2" type="ORF">UFOPK1855_00772</name>
    <name evidence="3" type="ORF">UFOPK1855_00884</name>
</gene>
<dbReference type="EMBL" id="CAEZSH010000104">
    <property type="protein sequence ID" value="CAB4543166.1"/>
    <property type="molecule type" value="Genomic_DNA"/>
</dbReference>
<proteinExistence type="predicted"/>
<dbReference type="EMBL" id="CAEZUW010000157">
    <property type="protein sequence ID" value="CAB4619024.1"/>
    <property type="molecule type" value="Genomic_DNA"/>
</dbReference>
<reference evidence="2" key="1">
    <citation type="submission" date="2020-05" db="EMBL/GenBank/DDBJ databases">
        <authorList>
            <person name="Chiriac C."/>
            <person name="Salcher M."/>
            <person name="Ghai R."/>
            <person name="Kavagutti S V."/>
        </authorList>
    </citation>
    <scope>NUCLEOTIDE SEQUENCE</scope>
</reference>
<evidence type="ECO:0000313" key="1">
    <source>
        <dbReference type="EMBL" id="CAB4543166.1"/>
    </source>
</evidence>
<name>A0A6J6I9C2_9ZZZZ</name>
<dbReference type="AlphaFoldDB" id="A0A6J6I9C2"/>
<sequence>MTNDFQTEVLQELERIAALPENEQIDAYRALHAKLEAILAESN</sequence>
<evidence type="ECO:0000313" key="2">
    <source>
        <dbReference type="EMBL" id="CAB4617368.1"/>
    </source>
</evidence>
<accession>A0A6J6I9C2</accession>
<evidence type="ECO:0000313" key="3">
    <source>
        <dbReference type="EMBL" id="CAB4619024.1"/>
    </source>
</evidence>
<organism evidence="2">
    <name type="scientific">freshwater metagenome</name>
    <dbReference type="NCBI Taxonomy" id="449393"/>
    <lineage>
        <taxon>unclassified sequences</taxon>
        <taxon>metagenomes</taxon>
        <taxon>ecological metagenomes</taxon>
    </lineage>
</organism>
<protein>
    <submittedName>
        <fullName evidence="2">Unannotated protein</fullName>
    </submittedName>
</protein>